<evidence type="ECO:0000313" key="3">
    <source>
        <dbReference type="Proteomes" id="UP000000329"/>
    </source>
</evidence>
<evidence type="ECO:0000313" key="2">
    <source>
        <dbReference type="EMBL" id="ADJ63827.1"/>
    </source>
</evidence>
<name>D8IV88_HERSS</name>
<dbReference type="Gene3D" id="1.20.120.520">
    <property type="entry name" value="nmb1532 protein domain like"/>
    <property type="match status" value="1"/>
</dbReference>
<protein>
    <recommendedName>
        <fullName evidence="1">Hemerythrin-like domain-containing protein</fullName>
    </recommendedName>
</protein>
<sequence>MDSQDALTLLQGDHREAEELFEKFEDIKDKASAQEKFELAQKVCGALLIHMEIEEKIFYPQVRQRIGDDDLMNESVVEHAGAKDLIKQLGELKADDPMFDAKMKVLSEQIQHHVEEEESEMFPKVRKANLDLQVLGAELLKGKTQMQEEQGLAPVAS</sequence>
<proteinExistence type="predicted"/>
<reference evidence="2 3" key="1">
    <citation type="submission" date="2010-04" db="EMBL/GenBank/DDBJ databases">
        <title>The genome of Herbaspirillum seropedicae SmR1, an endophytic, nitrogen-fixing, plant-growth promoting beta-Proteobacteria.</title>
        <authorList>
            <person name="Pedrosa F.O."/>
            <person name="Monteiro R.A."/>
            <person name="Wassem R."/>
            <person name="Cruz L.M."/>
            <person name="Ayub R.A."/>
            <person name="Colauto N.B."/>
            <person name="Fernandez M.A."/>
            <person name="Fungaro M.H.P."/>
            <person name="Grisard E.C."/>
            <person name="Hungria M."/>
            <person name="Madeira H.M.F."/>
            <person name="Nodari R.O."/>
            <person name="Osaku C.A."/>
            <person name="Petzl-Erler M.L."/>
            <person name="Terenzi H."/>
            <person name="Vieira L.G.E."/>
            <person name="Almeida M.I.M."/>
            <person name="Alves L.R."/>
            <person name="Arantes O.M.N."/>
            <person name="Balsanelli E."/>
            <person name="Barcellos F.G."/>
            <person name="Baura V.A."/>
            <person name="Binde D.R."/>
            <person name="Campo R.J."/>
            <person name="Chubatsu L.S."/>
            <person name="Chueire L.M.O."/>
            <person name="Ciferri R.R."/>
            <person name="Correa L.C."/>
            <person name="da Conceicao Silva J.L."/>
            <person name="Dabul A.N.G."/>
            <person name="Dambros B.P."/>
            <person name="Faoro H."/>
            <person name="Favetti A."/>
            <person name="Friedermann G."/>
            <person name="Furlaneto M.C."/>
            <person name="Gasques L.S."/>
            <person name="Gimenes C.C.T."/>
            <person name="Gioppo N.M.R."/>
            <person name="Glienke-Blanco C."/>
            <person name="Godoy L.P."/>
            <person name="Guerra M.P."/>
            <person name="Karp S."/>
            <person name="Kava-Cordeiro V."/>
            <person name="Margarido V.P."/>
            <person name="Mathioni S.M."/>
            <person name="Menck-Soares M.A."/>
            <person name="Murace N.K."/>
            <person name="Nicolas M.F."/>
            <person name="Oliveira C.E.C."/>
            <person name="Pagnan N.A.B."/>
            <person name="Pamphile J.A."/>
            <person name="Patussi E.V."/>
            <person name="Pereira L.F.P."/>
            <person name="Pereira-Ferrari L."/>
            <person name="Pinto F.G.S."/>
            <person name="Precoma C."/>
            <person name="Prioli A.J."/>
            <person name="Prioli S.M.A.P."/>
            <person name="Raittz R.T."/>
            <person name="Ramos H.J.O."/>
            <person name="Ribeiro E.M.S.F."/>
            <person name="Rigo L.U."/>
            <person name="Rocha C.L.M.S.C."/>
            <person name="Rocha S.N."/>
            <person name="Santos K."/>
            <person name="Satori D."/>
            <person name="Silva A.G."/>
            <person name="Simao R.C.G."/>
            <person name="Soares M.A.M."/>
            <person name="Souza E.M."/>
            <person name="Steffens M.B.R."/>
            <person name="Steindel M."/>
            <person name="Tadra-Sfeir M.Z."/>
            <person name="Takahashi E.K."/>
            <person name="Torres R.A."/>
            <person name="Valle J.S."/>
            <person name="Vernal J.I."/>
            <person name="Vilas-Boas L.A."/>
            <person name="Watanabe M.A.E."/>
            <person name="Weiss V.A."/>
            <person name="Yates M.A."/>
            <person name="Souza E.M."/>
        </authorList>
    </citation>
    <scope>NUCLEOTIDE SEQUENCE [LARGE SCALE GENOMIC DNA]</scope>
    <source>
        <strain evidence="2 3">SmR1</strain>
    </source>
</reference>
<dbReference type="PANTHER" id="PTHR35585:SF1">
    <property type="entry name" value="HHE DOMAIN PROTEIN (AFU_ORTHOLOGUE AFUA_4G00730)"/>
    <property type="match status" value="1"/>
</dbReference>
<dbReference type="OrthoDB" id="5512987at2"/>
<gene>
    <name evidence="2" type="ordered locus">Hsero_2328</name>
</gene>
<accession>D8IV88</accession>
<dbReference type="STRING" id="757424.Hsero_2328"/>
<dbReference type="InterPro" id="IPR012312">
    <property type="entry name" value="Hemerythrin-like"/>
</dbReference>
<evidence type="ECO:0000259" key="1">
    <source>
        <dbReference type="Pfam" id="PF01814"/>
    </source>
</evidence>
<keyword evidence="3" id="KW-1185">Reference proteome</keyword>
<dbReference type="CDD" id="cd12108">
    <property type="entry name" value="Hr-like"/>
    <property type="match status" value="1"/>
</dbReference>
<organism evidence="2 3">
    <name type="scientific">Herbaspirillum seropedicae (strain SmR1)</name>
    <dbReference type="NCBI Taxonomy" id="757424"/>
    <lineage>
        <taxon>Bacteria</taxon>
        <taxon>Pseudomonadati</taxon>
        <taxon>Pseudomonadota</taxon>
        <taxon>Betaproteobacteria</taxon>
        <taxon>Burkholderiales</taxon>
        <taxon>Oxalobacteraceae</taxon>
        <taxon>Herbaspirillum</taxon>
    </lineage>
</organism>
<dbReference type="EMBL" id="CP002039">
    <property type="protein sequence ID" value="ADJ63827.1"/>
    <property type="molecule type" value="Genomic_DNA"/>
</dbReference>
<dbReference type="Pfam" id="PF01814">
    <property type="entry name" value="Hemerythrin"/>
    <property type="match status" value="1"/>
</dbReference>
<dbReference type="HOGENOM" id="CLU_079417_6_0_4"/>
<dbReference type="GeneID" id="29392644"/>
<dbReference type="Proteomes" id="UP000000329">
    <property type="component" value="Chromosome"/>
</dbReference>
<dbReference type="AlphaFoldDB" id="D8IV88"/>
<dbReference type="PANTHER" id="PTHR35585">
    <property type="entry name" value="HHE DOMAIN PROTEIN (AFU_ORTHOLOGUE AFUA_4G00730)"/>
    <property type="match status" value="1"/>
</dbReference>
<feature type="domain" description="Hemerythrin-like" evidence="1">
    <location>
        <begin position="7"/>
        <end position="125"/>
    </location>
</feature>
<dbReference type="KEGG" id="hse:Hsero_2328"/>
<dbReference type="eggNOG" id="COG5592">
    <property type="taxonomic scope" value="Bacteria"/>
</dbReference>
<dbReference type="RefSeq" id="WP_013234306.1">
    <property type="nucleotide sequence ID" value="NC_014323.1"/>
</dbReference>